<accession>A0A939C331</accession>
<dbReference type="Gene3D" id="3.10.20.30">
    <property type="match status" value="1"/>
</dbReference>
<dbReference type="InterPro" id="IPR003749">
    <property type="entry name" value="ThiS/MoaD-like"/>
</dbReference>
<gene>
    <name evidence="1" type="ORF">JL107_12200</name>
</gene>
<proteinExistence type="predicted"/>
<organism evidence="1 2">
    <name type="scientific">Nakamurella flavida</name>
    <dbReference type="NCBI Taxonomy" id="363630"/>
    <lineage>
        <taxon>Bacteria</taxon>
        <taxon>Bacillati</taxon>
        <taxon>Actinomycetota</taxon>
        <taxon>Actinomycetes</taxon>
        <taxon>Nakamurellales</taxon>
        <taxon>Nakamurellaceae</taxon>
        <taxon>Nakamurella</taxon>
    </lineage>
</organism>
<sequence length="99" mass="10208">MSVSVSVPTILRPVTKGEKSVAAEGSTLSAVITDLDSRYSGLGDRLVKDGALHRFVNIYVNDEDVRFTGGLDTELKDGDQVTILPAVAGGDSSATVAGG</sequence>
<comment type="caution">
    <text evidence="1">The sequence shown here is derived from an EMBL/GenBank/DDBJ whole genome shotgun (WGS) entry which is preliminary data.</text>
</comment>
<dbReference type="Pfam" id="PF02597">
    <property type="entry name" value="ThiS"/>
    <property type="match status" value="1"/>
</dbReference>
<protein>
    <submittedName>
        <fullName evidence="1">MoaD family protein</fullName>
    </submittedName>
</protein>
<dbReference type="Proteomes" id="UP000663801">
    <property type="component" value="Unassembled WGS sequence"/>
</dbReference>
<dbReference type="RefSeq" id="WP_205257289.1">
    <property type="nucleotide sequence ID" value="NZ_BAAAPV010000001.1"/>
</dbReference>
<dbReference type="InterPro" id="IPR016155">
    <property type="entry name" value="Mopterin_synth/thiamin_S_b"/>
</dbReference>
<name>A0A939C331_9ACTN</name>
<reference evidence="1" key="1">
    <citation type="submission" date="2021-01" db="EMBL/GenBank/DDBJ databases">
        <title>KCTC 19127 draft genome.</title>
        <authorList>
            <person name="An D."/>
        </authorList>
    </citation>
    <scope>NUCLEOTIDE SEQUENCE</scope>
    <source>
        <strain evidence="1">KCTC 19127</strain>
    </source>
</reference>
<dbReference type="SUPFAM" id="SSF54285">
    <property type="entry name" value="MoaD/ThiS"/>
    <property type="match status" value="1"/>
</dbReference>
<dbReference type="PANTHER" id="PTHR38031:SF1">
    <property type="entry name" value="SULFUR CARRIER PROTEIN CYSO"/>
    <property type="match status" value="1"/>
</dbReference>
<dbReference type="PANTHER" id="PTHR38031">
    <property type="entry name" value="SULFUR CARRIER PROTEIN SLR0821-RELATED"/>
    <property type="match status" value="1"/>
</dbReference>
<dbReference type="AlphaFoldDB" id="A0A939C331"/>
<dbReference type="NCBIfam" id="TIGR01687">
    <property type="entry name" value="moaD_arch"/>
    <property type="match status" value="1"/>
</dbReference>
<evidence type="ECO:0000313" key="2">
    <source>
        <dbReference type="Proteomes" id="UP000663801"/>
    </source>
</evidence>
<evidence type="ECO:0000313" key="1">
    <source>
        <dbReference type="EMBL" id="MBM9477210.1"/>
    </source>
</evidence>
<dbReference type="InterPro" id="IPR010038">
    <property type="entry name" value="MoaD_arc-typ"/>
</dbReference>
<dbReference type="InterPro" id="IPR012675">
    <property type="entry name" value="Beta-grasp_dom_sf"/>
</dbReference>
<dbReference type="EMBL" id="JAERWL010000009">
    <property type="protein sequence ID" value="MBM9477210.1"/>
    <property type="molecule type" value="Genomic_DNA"/>
</dbReference>
<dbReference type="InterPro" id="IPR052045">
    <property type="entry name" value="Sulfur_Carrier/Prot_Modifier"/>
</dbReference>
<keyword evidence="2" id="KW-1185">Reference proteome</keyword>